<evidence type="ECO:0000256" key="1">
    <source>
        <dbReference type="SAM" id="MobiDB-lite"/>
    </source>
</evidence>
<organism evidence="2 3">
    <name type="scientific">Schizothecium vesticola</name>
    <dbReference type="NCBI Taxonomy" id="314040"/>
    <lineage>
        <taxon>Eukaryota</taxon>
        <taxon>Fungi</taxon>
        <taxon>Dikarya</taxon>
        <taxon>Ascomycota</taxon>
        <taxon>Pezizomycotina</taxon>
        <taxon>Sordariomycetes</taxon>
        <taxon>Sordariomycetidae</taxon>
        <taxon>Sordariales</taxon>
        <taxon>Schizotheciaceae</taxon>
        <taxon>Schizothecium</taxon>
    </lineage>
</organism>
<feature type="compositionally biased region" description="Polar residues" evidence="1">
    <location>
        <begin position="33"/>
        <end position="51"/>
    </location>
</feature>
<reference evidence="2" key="1">
    <citation type="submission" date="2023-06" db="EMBL/GenBank/DDBJ databases">
        <title>Genome-scale phylogeny and comparative genomics of the fungal order Sordariales.</title>
        <authorList>
            <consortium name="Lawrence Berkeley National Laboratory"/>
            <person name="Hensen N."/>
            <person name="Bonometti L."/>
            <person name="Westerberg I."/>
            <person name="Brannstrom I.O."/>
            <person name="Guillou S."/>
            <person name="Cros-Aarteil S."/>
            <person name="Calhoun S."/>
            <person name="Haridas S."/>
            <person name="Kuo A."/>
            <person name="Mondo S."/>
            <person name="Pangilinan J."/>
            <person name="Riley R."/>
            <person name="LaButti K."/>
            <person name="Andreopoulos B."/>
            <person name="Lipzen A."/>
            <person name="Chen C."/>
            <person name="Yanf M."/>
            <person name="Daum C."/>
            <person name="Ng V."/>
            <person name="Clum A."/>
            <person name="Steindorff A."/>
            <person name="Ohm R."/>
            <person name="Martin F."/>
            <person name="Silar P."/>
            <person name="Natvig D."/>
            <person name="Lalanne C."/>
            <person name="Gautier V."/>
            <person name="Ament-velasquez S.L."/>
            <person name="Kruys A."/>
            <person name="Hutchinson M.I."/>
            <person name="Powell A.J."/>
            <person name="Barry K."/>
            <person name="Miller A.N."/>
            <person name="Grigoriev I.V."/>
            <person name="Debuchy R."/>
            <person name="Gladieux P."/>
            <person name="Thoren M.H."/>
            <person name="Johannesson H."/>
        </authorList>
    </citation>
    <scope>NUCLEOTIDE SEQUENCE</scope>
    <source>
        <strain evidence="2">SMH3187-1</strain>
    </source>
</reference>
<sequence length="111" mass="11860">MLGIHGGNWENGDEIHQGCDDNDHGTLAPSLQIPKNRSTGNLASIAETSDSPQDRSRSRIRFSFDASAAAAEHDSVTRLASPDGGAVDAPHIRSSGTWSGLYCSPPLCEWR</sequence>
<evidence type="ECO:0000313" key="2">
    <source>
        <dbReference type="EMBL" id="KAK0753388.1"/>
    </source>
</evidence>
<dbReference type="Proteomes" id="UP001172155">
    <property type="component" value="Unassembled WGS sequence"/>
</dbReference>
<evidence type="ECO:0000313" key="3">
    <source>
        <dbReference type="Proteomes" id="UP001172155"/>
    </source>
</evidence>
<feature type="compositionally biased region" description="Basic and acidic residues" evidence="1">
    <location>
        <begin position="13"/>
        <end position="24"/>
    </location>
</feature>
<protein>
    <submittedName>
        <fullName evidence="2">Uncharacterized protein</fullName>
    </submittedName>
</protein>
<feature type="region of interest" description="Disordered" evidence="1">
    <location>
        <begin position="1"/>
        <end position="57"/>
    </location>
</feature>
<name>A0AA40KBR2_9PEZI</name>
<accession>A0AA40KBR2</accession>
<comment type="caution">
    <text evidence="2">The sequence shown here is derived from an EMBL/GenBank/DDBJ whole genome shotgun (WGS) entry which is preliminary data.</text>
</comment>
<dbReference type="AlphaFoldDB" id="A0AA40KBR2"/>
<feature type="region of interest" description="Disordered" evidence="1">
    <location>
        <begin position="72"/>
        <end position="100"/>
    </location>
</feature>
<gene>
    <name evidence="2" type="ORF">B0T18DRAFT_396659</name>
</gene>
<keyword evidence="3" id="KW-1185">Reference proteome</keyword>
<dbReference type="EMBL" id="JAUKUD010000001">
    <property type="protein sequence ID" value="KAK0753388.1"/>
    <property type="molecule type" value="Genomic_DNA"/>
</dbReference>
<proteinExistence type="predicted"/>